<dbReference type="GO" id="GO:0005826">
    <property type="term" value="C:actomyosin contractile ring"/>
    <property type="evidence" value="ECO:0007669"/>
    <property type="project" value="TreeGrafter"/>
</dbReference>
<sequence>MELNDSFTEKLIQRTKARKDYVTELKNESPALICKKRPALTEDLQLPDQDASNCHSKESPKRQCLSAPENNSMDIESEKENVEMSHCSTSSPIVPFHANPKTRGLAALRKNASSKPDFSNDVTSDQGSAPKSQVNNCSTYVFSTNSKELCATRQSRLANLAANIRQWEDNVNQPALLTKNTSLLSKSSNKTPVSSTSSNTLSMKLYYTNKPSVNNSALISSKSEKHDLGNEFNSNDIKTFKSDREGSCTISAFNKMGNSESANRLVKQQKLEAWDQAIKATLEEDSKIKASFSESEEKQCDSELEDGEESSNQSDENNESLSDEENNYAENSNAEEHMAPKTEPSFRKDVDPAELPLSARKALFEKALLGGTPKLNETAVENKLSVAQRTALFENACKVSSGQKTSLNQRVPQRFVAPKQSPIKPKGNVNVLISPVKCAAASQAKMVQSSPAKNFTPANAGSPAKTTGVLLRNATRTVSQDSFEGSPVMSSSATINLATSPNVGMHTRTVQQKLIESASNNWQQKDVVAKATEERKREISNLVNHWEKLSSGSNVENAVECQKQEDLNESISCKSEECNESFENDVCLKYSGESENESDSNNSISAMEQTGSQSLCSEATNSLEQHTYGIELPVEEPLASHLLKAVVSDMQEHQTNNLSTIPEASLSIQSSDCCSGSSSYNASENLGCNSSNSISSCDTAATEANVGTPVQGGNTNNPDVPLLYTVSFYRKQKQEARSTPVRTIVRREKIPSPPVEDTDQTELIQERIKVLQEEILRQQTVISQTSQALNLCHATAEFSGSVEQVEGERLLLIATQKRQACLNEIQRLKMHGAQGENISDGTGTLTISDMQLPLKREFMAAKLEGKLNDAVHYFLCLIRHGAQVIVTQMVSTNDKVTDGALCFTNHIKLQGLPPDFSVVFEVYGLQTKKEVLPHEKKYHIKREHSKIRLTPKGKKADGKLLLPAISSPGGPNAVRSPSFGVIGFTRFTLQNCNKRSFTLDK</sequence>
<feature type="region of interest" description="Disordered" evidence="1">
    <location>
        <begin position="44"/>
        <end position="70"/>
    </location>
</feature>
<dbReference type="PANTHER" id="PTHR21538">
    <property type="entry name" value="ANILLIN/RHOTEKIN RTKN"/>
    <property type="match status" value="1"/>
</dbReference>
<dbReference type="EMBL" id="KK120525">
    <property type="protein sequence ID" value="KFM78451.1"/>
    <property type="molecule type" value="Genomic_DNA"/>
</dbReference>
<feature type="non-terminal residue" evidence="3">
    <location>
        <position position="1001"/>
    </location>
</feature>
<dbReference type="Pfam" id="PF08174">
    <property type="entry name" value="Anillin"/>
    <property type="match status" value="1"/>
</dbReference>
<evidence type="ECO:0000313" key="3">
    <source>
        <dbReference type="EMBL" id="KFM78451.1"/>
    </source>
</evidence>
<feature type="compositionally biased region" description="Polar residues" evidence="1">
    <location>
        <begin position="111"/>
        <end position="130"/>
    </location>
</feature>
<dbReference type="OMA" id="TQKRQAC"/>
<feature type="region of interest" description="Disordered" evidence="1">
    <location>
        <begin position="288"/>
        <end position="349"/>
    </location>
</feature>
<feature type="region of interest" description="Disordered" evidence="1">
    <location>
        <begin position="110"/>
        <end position="130"/>
    </location>
</feature>
<protein>
    <submittedName>
        <fullName evidence="3">Actin-binding protein anillin</fullName>
    </submittedName>
</protein>
<dbReference type="GO" id="GO:0000281">
    <property type="term" value="P:mitotic cytokinesis"/>
    <property type="evidence" value="ECO:0007669"/>
    <property type="project" value="TreeGrafter"/>
</dbReference>
<keyword evidence="4" id="KW-1185">Reference proteome</keyword>
<feature type="compositionally biased region" description="Polar residues" evidence="1">
    <location>
        <begin position="606"/>
        <end position="616"/>
    </location>
</feature>
<dbReference type="InterPro" id="IPR051364">
    <property type="entry name" value="Cytokinesis/Rho-signaling"/>
</dbReference>
<accession>A0A087UM62</accession>
<dbReference type="STRING" id="407821.A0A087UM62"/>
<dbReference type="OrthoDB" id="6431443at2759"/>
<dbReference type="AlphaFoldDB" id="A0A087UM62"/>
<gene>
    <name evidence="3" type="ORF">X975_17267</name>
</gene>
<organism evidence="3 4">
    <name type="scientific">Stegodyphus mimosarum</name>
    <name type="common">African social velvet spider</name>
    <dbReference type="NCBI Taxonomy" id="407821"/>
    <lineage>
        <taxon>Eukaryota</taxon>
        <taxon>Metazoa</taxon>
        <taxon>Ecdysozoa</taxon>
        <taxon>Arthropoda</taxon>
        <taxon>Chelicerata</taxon>
        <taxon>Arachnida</taxon>
        <taxon>Araneae</taxon>
        <taxon>Araneomorphae</taxon>
        <taxon>Entelegynae</taxon>
        <taxon>Eresoidea</taxon>
        <taxon>Eresidae</taxon>
        <taxon>Stegodyphus</taxon>
    </lineage>
</organism>
<feature type="compositionally biased region" description="Acidic residues" evidence="1">
    <location>
        <begin position="316"/>
        <end position="327"/>
    </location>
</feature>
<evidence type="ECO:0000313" key="4">
    <source>
        <dbReference type="Proteomes" id="UP000054359"/>
    </source>
</evidence>
<reference evidence="3 4" key="1">
    <citation type="submission" date="2013-11" db="EMBL/GenBank/DDBJ databases">
        <title>Genome sequencing of Stegodyphus mimosarum.</title>
        <authorList>
            <person name="Bechsgaard J."/>
        </authorList>
    </citation>
    <scope>NUCLEOTIDE SEQUENCE [LARGE SCALE GENOMIC DNA]</scope>
</reference>
<proteinExistence type="predicted"/>
<dbReference type="PANTHER" id="PTHR21538:SF23">
    <property type="entry name" value="ANILLIN"/>
    <property type="match status" value="1"/>
</dbReference>
<feature type="domain" description="Anillin homology" evidence="2">
    <location>
        <begin position="842"/>
        <end position="992"/>
    </location>
</feature>
<dbReference type="GO" id="GO:0031106">
    <property type="term" value="P:septin ring organization"/>
    <property type="evidence" value="ECO:0007669"/>
    <property type="project" value="TreeGrafter"/>
</dbReference>
<feature type="compositionally biased region" description="Basic and acidic residues" evidence="1">
    <location>
        <begin position="334"/>
        <end position="349"/>
    </location>
</feature>
<dbReference type="GO" id="GO:0000915">
    <property type="term" value="P:actomyosin contractile ring assembly"/>
    <property type="evidence" value="ECO:0007669"/>
    <property type="project" value="TreeGrafter"/>
</dbReference>
<evidence type="ECO:0000259" key="2">
    <source>
        <dbReference type="Pfam" id="PF08174"/>
    </source>
</evidence>
<dbReference type="InterPro" id="IPR012966">
    <property type="entry name" value="AHD"/>
</dbReference>
<dbReference type="Proteomes" id="UP000054359">
    <property type="component" value="Unassembled WGS sequence"/>
</dbReference>
<evidence type="ECO:0000256" key="1">
    <source>
        <dbReference type="SAM" id="MobiDB-lite"/>
    </source>
</evidence>
<feature type="region of interest" description="Disordered" evidence="1">
    <location>
        <begin position="592"/>
        <end position="616"/>
    </location>
</feature>
<name>A0A087UM62_STEMI</name>